<dbReference type="PRINTS" id="PR00259">
    <property type="entry name" value="TMFOUR"/>
</dbReference>
<evidence type="ECO:0000256" key="1">
    <source>
        <dbReference type="ARBA" id="ARBA00004141"/>
    </source>
</evidence>
<name>A0A8J2M1R7_9BILA</name>
<comment type="caution">
    <text evidence="8">The sequence shown here is derived from an EMBL/GenBank/DDBJ whole genome shotgun (WGS) entry which is preliminary data.</text>
</comment>
<feature type="disulfide bond" evidence="6">
    <location>
        <begin position="146"/>
        <end position="173"/>
    </location>
</feature>
<comment type="subcellular location">
    <subcellularLocation>
        <location evidence="1 7">Membrane</location>
        <topology evidence="1 7">Multi-pass membrane protein</topology>
    </subcellularLocation>
</comment>
<feature type="transmembrane region" description="Helical" evidence="7">
    <location>
        <begin position="12"/>
        <end position="37"/>
    </location>
</feature>
<feature type="disulfide bond" evidence="6">
    <location>
        <begin position="147"/>
        <end position="163"/>
    </location>
</feature>
<sequence length="222" mass="25031">MVYGCCNRTVKVLFFTSNLLICLLGTIIFAVSLLANLDENFAHKINETNGLHQYHASLWIMVTIGAFLFLVGFLGCCGAIFENITMLTLFFIIVLVTTVVEVVAVIYVITTKDELKTLLYESLTEVGSAEDEELQKLKPLQFSFDCCGATRETMNRYIENNLCEEELRNKTDCFTAIADHFESSGRLLMMCFGVLLIIESLALIATCIQCKAFYNQRPIYYA</sequence>
<reference evidence="8" key="1">
    <citation type="submission" date="2021-09" db="EMBL/GenBank/DDBJ databases">
        <authorList>
            <consortium name="Pathogen Informatics"/>
        </authorList>
    </citation>
    <scope>NUCLEOTIDE SEQUENCE</scope>
</reference>
<accession>A0A8J2M1R7</accession>
<feature type="transmembrane region" description="Helical" evidence="7">
    <location>
        <begin position="187"/>
        <end position="208"/>
    </location>
</feature>
<dbReference type="Proteomes" id="UP000746747">
    <property type="component" value="Unassembled WGS sequence"/>
</dbReference>
<dbReference type="PANTHER" id="PTHR19282">
    <property type="entry name" value="TETRASPANIN"/>
    <property type="match status" value="1"/>
</dbReference>
<evidence type="ECO:0000256" key="5">
    <source>
        <dbReference type="ARBA" id="ARBA00023136"/>
    </source>
</evidence>
<evidence type="ECO:0000313" key="8">
    <source>
        <dbReference type="EMBL" id="CAG9537939.1"/>
    </source>
</evidence>
<keyword evidence="3 7" id="KW-0812">Transmembrane</keyword>
<dbReference type="PANTHER" id="PTHR19282:SF530">
    <property type="entry name" value="TETRASPANIN"/>
    <property type="match status" value="1"/>
</dbReference>
<dbReference type="InterPro" id="IPR008952">
    <property type="entry name" value="Tetraspanin_EC2_sf"/>
</dbReference>
<proteinExistence type="inferred from homology"/>
<keyword evidence="4 7" id="KW-1133">Transmembrane helix</keyword>
<protein>
    <recommendedName>
        <fullName evidence="7">Tetraspanin</fullName>
    </recommendedName>
</protein>
<keyword evidence="9" id="KW-1185">Reference proteome</keyword>
<feature type="transmembrane region" description="Helical" evidence="7">
    <location>
        <begin position="57"/>
        <end position="81"/>
    </location>
</feature>
<dbReference type="OrthoDB" id="5870230at2759"/>
<dbReference type="Pfam" id="PF00335">
    <property type="entry name" value="Tetraspanin"/>
    <property type="match status" value="1"/>
</dbReference>
<evidence type="ECO:0000256" key="2">
    <source>
        <dbReference type="ARBA" id="ARBA00006840"/>
    </source>
</evidence>
<keyword evidence="5 7" id="KW-0472">Membrane</keyword>
<dbReference type="InterPro" id="IPR018499">
    <property type="entry name" value="Tetraspanin/Peripherin"/>
</dbReference>
<dbReference type="EMBL" id="CAKAEH010001603">
    <property type="protein sequence ID" value="CAG9537939.1"/>
    <property type="molecule type" value="Genomic_DNA"/>
</dbReference>
<evidence type="ECO:0000256" key="3">
    <source>
        <dbReference type="ARBA" id="ARBA00022692"/>
    </source>
</evidence>
<comment type="similarity">
    <text evidence="2 7">Belongs to the tetraspanin (TM4SF) family.</text>
</comment>
<dbReference type="AlphaFoldDB" id="A0A8J2M1R7"/>
<dbReference type="InterPro" id="IPR000301">
    <property type="entry name" value="Tetraspanin_animals"/>
</dbReference>
<dbReference type="SUPFAM" id="SSF48652">
    <property type="entry name" value="Tetraspanin"/>
    <property type="match status" value="1"/>
</dbReference>
<dbReference type="PIRSF" id="PIRSF002419">
    <property type="entry name" value="Tetraspanin"/>
    <property type="match status" value="1"/>
</dbReference>
<dbReference type="GO" id="GO:0005886">
    <property type="term" value="C:plasma membrane"/>
    <property type="evidence" value="ECO:0007669"/>
    <property type="project" value="TreeGrafter"/>
</dbReference>
<organism evidence="8 9">
    <name type="scientific">Cercopithifilaria johnstoni</name>
    <dbReference type="NCBI Taxonomy" id="2874296"/>
    <lineage>
        <taxon>Eukaryota</taxon>
        <taxon>Metazoa</taxon>
        <taxon>Ecdysozoa</taxon>
        <taxon>Nematoda</taxon>
        <taxon>Chromadorea</taxon>
        <taxon>Rhabditida</taxon>
        <taxon>Spirurina</taxon>
        <taxon>Spiruromorpha</taxon>
        <taxon>Filarioidea</taxon>
        <taxon>Onchocercidae</taxon>
        <taxon>Cercopithifilaria</taxon>
    </lineage>
</organism>
<evidence type="ECO:0000313" key="9">
    <source>
        <dbReference type="Proteomes" id="UP000746747"/>
    </source>
</evidence>
<evidence type="ECO:0000256" key="6">
    <source>
        <dbReference type="PIRSR" id="PIRSR002419-1"/>
    </source>
</evidence>
<gene>
    <name evidence="8" type="ORF">CJOHNSTONI_LOCUS7694</name>
</gene>
<feature type="transmembrane region" description="Helical" evidence="7">
    <location>
        <begin position="88"/>
        <end position="109"/>
    </location>
</feature>
<evidence type="ECO:0000256" key="4">
    <source>
        <dbReference type="ARBA" id="ARBA00022989"/>
    </source>
</evidence>
<keyword evidence="6" id="KW-1015">Disulfide bond</keyword>
<evidence type="ECO:0000256" key="7">
    <source>
        <dbReference type="RuleBase" id="RU361218"/>
    </source>
</evidence>